<dbReference type="PANTHER" id="PTHR30055">
    <property type="entry name" value="HTH-TYPE TRANSCRIPTIONAL REGULATOR RUTR"/>
    <property type="match status" value="1"/>
</dbReference>
<gene>
    <name evidence="6" type="ORF">KIH74_07120</name>
</gene>
<keyword evidence="7" id="KW-1185">Reference proteome</keyword>
<dbReference type="SUPFAM" id="SSF46689">
    <property type="entry name" value="Homeodomain-like"/>
    <property type="match status" value="1"/>
</dbReference>
<evidence type="ECO:0000256" key="3">
    <source>
        <dbReference type="ARBA" id="ARBA00023163"/>
    </source>
</evidence>
<evidence type="ECO:0000313" key="6">
    <source>
        <dbReference type="EMBL" id="MBT0768691.1"/>
    </source>
</evidence>
<accession>A0ABS5TC82</accession>
<feature type="DNA-binding region" description="H-T-H motif" evidence="4">
    <location>
        <begin position="28"/>
        <end position="47"/>
    </location>
</feature>
<sequence length="177" mass="18974">MRTDARRNYERLLAVAEEQVAEHGADASMEQIARLAGVGSGTARRHFPTRQVMLEAVFRERVDALATQAEVPAAVEDPVRALIGWLEAVLFATSTFRGLAEALARENATPLCATGRLAQAGRPLVSRAGASLQPGVTIGDLLDLVTGIALATEHRADREEAVQRLLRLAIDGVCRPA</sequence>
<feature type="domain" description="HTH tetR-type" evidence="5">
    <location>
        <begin position="6"/>
        <end position="65"/>
    </location>
</feature>
<dbReference type="InterPro" id="IPR001647">
    <property type="entry name" value="HTH_TetR"/>
</dbReference>
<keyword evidence="3" id="KW-0804">Transcription</keyword>
<dbReference type="Gene3D" id="1.10.357.10">
    <property type="entry name" value="Tetracycline Repressor, domain 2"/>
    <property type="match status" value="1"/>
</dbReference>
<comment type="caution">
    <text evidence="6">The sequence shown here is derived from an EMBL/GenBank/DDBJ whole genome shotgun (WGS) entry which is preliminary data.</text>
</comment>
<dbReference type="InterPro" id="IPR049445">
    <property type="entry name" value="TetR_SbtR-like_C"/>
</dbReference>
<dbReference type="PROSITE" id="PS50977">
    <property type="entry name" value="HTH_TETR_2"/>
    <property type="match status" value="1"/>
</dbReference>
<dbReference type="InterPro" id="IPR050109">
    <property type="entry name" value="HTH-type_TetR-like_transc_reg"/>
</dbReference>
<dbReference type="InterPro" id="IPR009057">
    <property type="entry name" value="Homeodomain-like_sf"/>
</dbReference>
<evidence type="ECO:0000259" key="5">
    <source>
        <dbReference type="PROSITE" id="PS50977"/>
    </source>
</evidence>
<evidence type="ECO:0000313" key="7">
    <source>
        <dbReference type="Proteomes" id="UP001197247"/>
    </source>
</evidence>
<protein>
    <submittedName>
        <fullName evidence="6">TetR family transcriptional regulator</fullName>
    </submittedName>
</protein>
<name>A0ABS5TC82_9ACTN</name>
<evidence type="ECO:0000256" key="1">
    <source>
        <dbReference type="ARBA" id="ARBA00023015"/>
    </source>
</evidence>
<reference evidence="6 7" key="1">
    <citation type="submission" date="2021-05" db="EMBL/GenBank/DDBJ databases">
        <title>Kineosporia and Streptomyces sp. nov. two new marine actinobacteria isolated from Coral.</title>
        <authorList>
            <person name="Buangrab K."/>
            <person name="Sutthacheep M."/>
            <person name="Yeemin T."/>
            <person name="Harunari E."/>
            <person name="Igarashi Y."/>
            <person name="Kanchanasin P."/>
            <person name="Tanasupawat S."/>
            <person name="Phongsopitanun W."/>
        </authorList>
    </citation>
    <scope>NUCLEOTIDE SEQUENCE [LARGE SCALE GENOMIC DNA]</scope>
    <source>
        <strain evidence="6 7">J2-2</strain>
    </source>
</reference>
<keyword evidence="1" id="KW-0805">Transcription regulation</keyword>
<dbReference type="PANTHER" id="PTHR30055:SF234">
    <property type="entry name" value="HTH-TYPE TRANSCRIPTIONAL REGULATOR BETI"/>
    <property type="match status" value="1"/>
</dbReference>
<dbReference type="Pfam" id="PF00440">
    <property type="entry name" value="TetR_N"/>
    <property type="match status" value="1"/>
</dbReference>
<keyword evidence="2 4" id="KW-0238">DNA-binding</keyword>
<dbReference type="Proteomes" id="UP001197247">
    <property type="component" value="Unassembled WGS sequence"/>
</dbReference>
<dbReference type="Pfam" id="PF21597">
    <property type="entry name" value="TetR_C_43"/>
    <property type="match status" value="1"/>
</dbReference>
<dbReference type="EMBL" id="JAHBAY010000002">
    <property type="protein sequence ID" value="MBT0768691.1"/>
    <property type="molecule type" value="Genomic_DNA"/>
</dbReference>
<proteinExistence type="predicted"/>
<evidence type="ECO:0000256" key="4">
    <source>
        <dbReference type="PROSITE-ProRule" id="PRU00335"/>
    </source>
</evidence>
<evidence type="ECO:0000256" key="2">
    <source>
        <dbReference type="ARBA" id="ARBA00023125"/>
    </source>
</evidence>
<dbReference type="RefSeq" id="WP_214154984.1">
    <property type="nucleotide sequence ID" value="NZ_JAHBAY010000002.1"/>
</dbReference>
<organism evidence="6 7">
    <name type="scientific">Kineosporia corallincola</name>
    <dbReference type="NCBI Taxonomy" id="2835133"/>
    <lineage>
        <taxon>Bacteria</taxon>
        <taxon>Bacillati</taxon>
        <taxon>Actinomycetota</taxon>
        <taxon>Actinomycetes</taxon>
        <taxon>Kineosporiales</taxon>
        <taxon>Kineosporiaceae</taxon>
        <taxon>Kineosporia</taxon>
    </lineage>
</organism>